<keyword evidence="3" id="KW-1185">Reference proteome</keyword>
<proteinExistence type="predicted"/>
<organism evidence="2 3">
    <name type="scientific">Mycena pura</name>
    <dbReference type="NCBI Taxonomy" id="153505"/>
    <lineage>
        <taxon>Eukaryota</taxon>
        <taxon>Fungi</taxon>
        <taxon>Dikarya</taxon>
        <taxon>Basidiomycota</taxon>
        <taxon>Agaricomycotina</taxon>
        <taxon>Agaricomycetes</taxon>
        <taxon>Agaricomycetidae</taxon>
        <taxon>Agaricales</taxon>
        <taxon>Marasmiineae</taxon>
        <taxon>Mycenaceae</taxon>
        <taxon>Mycena</taxon>
    </lineage>
</organism>
<comment type="caution">
    <text evidence="2">The sequence shown here is derived from an EMBL/GenBank/DDBJ whole genome shotgun (WGS) entry which is preliminary data.</text>
</comment>
<name>A0AAD6V5G1_9AGAR</name>
<dbReference type="AlphaFoldDB" id="A0AAD6V5G1"/>
<gene>
    <name evidence="2" type="ORF">GGX14DRAFT_570290</name>
</gene>
<dbReference type="EMBL" id="JARJCW010000052">
    <property type="protein sequence ID" value="KAJ7203030.1"/>
    <property type="molecule type" value="Genomic_DNA"/>
</dbReference>
<keyword evidence="1" id="KW-0732">Signal</keyword>
<feature type="chain" id="PRO_5042118743" evidence="1">
    <location>
        <begin position="28"/>
        <end position="105"/>
    </location>
</feature>
<evidence type="ECO:0000256" key="1">
    <source>
        <dbReference type="SAM" id="SignalP"/>
    </source>
</evidence>
<protein>
    <submittedName>
        <fullName evidence="2">Uncharacterized protein</fullName>
    </submittedName>
</protein>
<reference evidence="2" key="1">
    <citation type="submission" date="2023-03" db="EMBL/GenBank/DDBJ databases">
        <title>Massive genome expansion in bonnet fungi (Mycena s.s.) driven by repeated elements and novel gene families across ecological guilds.</title>
        <authorList>
            <consortium name="Lawrence Berkeley National Laboratory"/>
            <person name="Harder C.B."/>
            <person name="Miyauchi S."/>
            <person name="Viragh M."/>
            <person name="Kuo A."/>
            <person name="Thoen E."/>
            <person name="Andreopoulos B."/>
            <person name="Lu D."/>
            <person name="Skrede I."/>
            <person name="Drula E."/>
            <person name="Henrissat B."/>
            <person name="Morin E."/>
            <person name="Kohler A."/>
            <person name="Barry K."/>
            <person name="LaButti K."/>
            <person name="Morin E."/>
            <person name="Salamov A."/>
            <person name="Lipzen A."/>
            <person name="Mereny Z."/>
            <person name="Hegedus B."/>
            <person name="Baldrian P."/>
            <person name="Stursova M."/>
            <person name="Weitz H."/>
            <person name="Taylor A."/>
            <person name="Grigoriev I.V."/>
            <person name="Nagy L.G."/>
            <person name="Martin F."/>
            <person name="Kauserud H."/>
        </authorList>
    </citation>
    <scope>NUCLEOTIDE SEQUENCE</scope>
    <source>
        <strain evidence="2">9144</strain>
    </source>
</reference>
<accession>A0AAD6V5G1</accession>
<feature type="signal peptide" evidence="1">
    <location>
        <begin position="1"/>
        <end position="27"/>
    </location>
</feature>
<evidence type="ECO:0000313" key="2">
    <source>
        <dbReference type="EMBL" id="KAJ7203030.1"/>
    </source>
</evidence>
<dbReference type="Proteomes" id="UP001219525">
    <property type="component" value="Unassembled WGS sequence"/>
</dbReference>
<sequence>MWPPHSFFLTPPLYTLLPLLLATRANTAITTTTIDDTDESFTWSGEWTAITPSSPCDFCASKPDPSETHGGTWHDGNYMSGKAERTGGSFTFTGHSDPLPECCSC</sequence>
<evidence type="ECO:0000313" key="3">
    <source>
        <dbReference type="Proteomes" id="UP001219525"/>
    </source>
</evidence>